<proteinExistence type="predicted"/>
<evidence type="ECO:0000313" key="2">
    <source>
        <dbReference type="Proteomes" id="UP001317259"/>
    </source>
</evidence>
<comment type="caution">
    <text evidence="1">The sequence shown here is derived from an EMBL/GenBank/DDBJ whole genome shotgun (WGS) entry which is preliminary data.</text>
</comment>
<evidence type="ECO:0008006" key="3">
    <source>
        <dbReference type="Google" id="ProtNLM"/>
    </source>
</evidence>
<accession>A0ABT0FMY0</accession>
<organism evidence="1 2">
    <name type="scientific">Actinomadura luzonensis</name>
    <dbReference type="NCBI Taxonomy" id="2805427"/>
    <lineage>
        <taxon>Bacteria</taxon>
        <taxon>Bacillati</taxon>
        <taxon>Actinomycetota</taxon>
        <taxon>Actinomycetes</taxon>
        <taxon>Streptosporangiales</taxon>
        <taxon>Thermomonosporaceae</taxon>
        <taxon>Actinomadura</taxon>
    </lineage>
</organism>
<name>A0ABT0FMY0_9ACTN</name>
<protein>
    <recommendedName>
        <fullName evidence="3">ParB/Sulfiredoxin domain-containing protein</fullName>
    </recommendedName>
</protein>
<dbReference type="RefSeq" id="WP_242383480.1">
    <property type="nucleotide sequence ID" value="NZ_JAKRKC020000001.1"/>
</dbReference>
<dbReference type="Proteomes" id="UP001317259">
    <property type="component" value="Unassembled WGS sequence"/>
</dbReference>
<sequence length="446" mass="49690">MTLEVIDVPLSIPVLNADSFRIAPQLDEHPQRDLVRSDPYSPAAQQLVSDLVKSVHRHSQDLKENLGEEGQSQPGVITRQGKLINANTRCVLLRELAREGRTKITTLRVAVLPADVTDQELLELEMLLQQQVELKDEYRLVNQLTMIKKLHDAGVSDDAIARKLRIRSARSMSAGARVRELREVLFLMERTRRLTEPRLSITTFASDRDKEQNWRELLREVKRLDSTQGREAADAHILGWLIAYLTGIDSVHKLRLANGDWVERGVIDQLAQHHHALHDAIAGKQQGETTPSGRPDKVDQIPGLDLLGSLEETLPAESVKPQVQTLANIVAQAHQAGTDHHVTLPNGTSVSAPEVLEKVGNTVNKAIAAEKRRNRAGTRLTRPQGYLDSARSSLNDAIRAIYEAKPDPAFHAHQRATLNAMLTEIEDLVDQARTALEQDLIDTEEG</sequence>
<gene>
    <name evidence="1" type="ORF">MF672_006065</name>
</gene>
<reference evidence="1 2" key="1">
    <citation type="submission" date="2022-04" db="EMBL/GenBank/DDBJ databases">
        <title>Genome draft of Actinomadura sp. ATCC 31491.</title>
        <authorList>
            <person name="Shi X."/>
            <person name="Du Y."/>
        </authorList>
    </citation>
    <scope>NUCLEOTIDE SEQUENCE [LARGE SCALE GENOMIC DNA]</scope>
    <source>
        <strain evidence="1 2">ATCC 31491</strain>
    </source>
</reference>
<dbReference type="EMBL" id="JAKRKC020000001">
    <property type="protein sequence ID" value="MCK2213360.1"/>
    <property type="molecule type" value="Genomic_DNA"/>
</dbReference>
<evidence type="ECO:0000313" key="1">
    <source>
        <dbReference type="EMBL" id="MCK2213360.1"/>
    </source>
</evidence>
<keyword evidence="2" id="KW-1185">Reference proteome</keyword>